<evidence type="ECO:0000313" key="8">
    <source>
        <dbReference type="Proteomes" id="UP000001307"/>
    </source>
</evidence>
<dbReference type="Pfam" id="PF03178">
    <property type="entry name" value="CPSF_A"/>
    <property type="match status" value="1"/>
</dbReference>
<dbReference type="OrthoDB" id="6109at2759"/>
<organism evidence="7 8">
    <name type="scientific">Oikopleura dioica</name>
    <name type="common">Tunicate</name>
    <dbReference type="NCBI Taxonomy" id="34765"/>
    <lineage>
        <taxon>Eukaryota</taxon>
        <taxon>Metazoa</taxon>
        <taxon>Chordata</taxon>
        <taxon>Tunicata</taxon>
        <taxon>Appendicularia</taxon>
        <taxon>Copelata</taxon>
        <taxon>Oikopleuridae</taxon>
        <taxon>Oikopleura</taxon>
    </lineage>
</organism>
<dbReference type="FunCoup" id="E4XCR3">
    <property type="interactions" value="472"/>
</dbReference>
<dbReference type="InterPro" id="IPR015943">
    <property type="entry name" value="WD40/YVTN_repeat-like_dom_sf"/>
</dbReference>
<dbReference type="EMBL" id="FN653037">
    <property type="protein sequence ID" value="CBY09388.1"/>
    <property type="molecule type" value="Genomic_DNA"/>
</dbReference>
<sequence length="1451" mass="163774">MMISRPARFTVRILNPFSSYHKESQRPTGVDESCALNFYDDGEQNLAVAAGNMLSVYRIRSSVDEAGNHFDRFELCDEFELWGIVVCMTRLRLAGSVRDSLLLSIEESKCVIVEYEPDTGSLSTISMHFFQDEDLRRGFRKLSSMALARVDGFNRCAAVLVYGSYLAVLPFRRSTERDLSGQRHQAVFYENSGFIANMIDLQSLPVKIASVLDFQFLEGYNDPTILLLYEALPTWTGRVTERQDTCGMVALSINLIDETHPVIWQMAGLPFPNPYSSALFPIPKPLGGSLLFATNSLIYLDQSVPPYGVALNSLPLGCTNFALKTQDVAPLNLQNCKACMLSDDSICVSLESGDVYIITLKKDSLNNVRRFYLDQVASSVIPTTLSKLSDNLIFLGSRLGNSLLLRYKCKENSKKSSTSLENGEKDGVEIENKEEEKNELNFEIEKSSENGSPENKRKKMRYYGDEIFNLDVNTSYDFETMDNLSNIGPCGPVELIHTANHNDNYDHVGSDARDRNIDVCVLSGKDKTGFGSITVLHKSVRPSIASQFPFPMNFSDMWTLRRSEEETHSLLVMTKKDQTMVFQTGAILEELKKEECGLATNAKTIFCATIGNGKYIVQVLPRAVVLVDMDTQETIQNKPFDLSGQIIQVACDPYVVILASKGTIISLVLFENSDGTAMLKTSTAPECKNQDDPEKKIMHISLLKDTEGHFVLAKGRPDKVRNQETKETKTSEKKEKQSEASAAQHGEEENREEFHLDFNTILTAEEEDELLYGDLEDPTADSVFLNETAEGGEFEEFIDEDAKDRHWLFLTRANGSLEIYSLPDCLLRFGDRNFANAPRILETSRFEGSEGRRVDVLDVQEMNVFNMGPSSLPYIVVMIGDQLMIYRFRATLNRFQTESPVLSGRFIKLQDKTKLLRRIPGVHDESSKTKNRNNKIMRQFMNISDHNGIFLGGAYPTWIFCGQNGRLNIHSMWQEGFVNAFTPFDNEKCADGFLYFRHSTKTLTVANLQPFLKYDADWPFKKIKLNYTPCFSSYDLEQKVLTVCGSRSEKIEMLPKINAEGHKEYEDLPEVQNVETQLFPQFFVEMFSPASWEVIPNSRIEMDAHEHILCCRSVYLKSEASMSGRKQYIAIGTSNICGEDFQSRGRLILLEVIDVVPEPGKPLTRYKYKTVFDASQRGPVSAVDSLDGALIAAIGQKVFIHAFQDDNLRATGFVDTQLYTHATHCFKNYALVGDIQQGITLLRHQGERNCISQISRARRAGEVTAVGILLDGNQVGLVSTDMQRNLQVYMYKPDQKESNGGKQLVRQADINLGKRVISIWNSLGRQNDTFTKVALTENDARHVTFYAGLDGSIGDIVPVSEKVFRRLEMLQTLVQSHLPHYGGLNPREYRYCTNEYRDLENAAKNIIDGDLLERFNGLSFTEQTDLSRKIGVTREALLDDMMDVQRTKNLF</sequence>
<feature type="domain" description="RSE1/DDB1/CPSF1 second beta-propeller" evidence="6">
    <location>
        <begin position="543"/>
        <end position="1007"/>
    </location>
</feature>
<dbReference type="Gene3D" id="1.10.150.910">
    <property type="match status" value="1"/>
</dbReference>
<feature type="compositionally biased region" description="Basic and acidic residues" evidence="3">
    <location>
        <begin position="422"/>
        <end position="438"/>
    </location>
</feature>
<dbReference type="InterPro" id="IPR050358">
    <property type="entry name" value="RSE1/DDB1/CFT1"/>
</dbReference>
<dbReference type="InterPro" id="IPR018846">
    <property type="entry name" value="Beta-prop_RSE1/DDB1/CPSF1_1st"/>
</dbReference>
<feature type="domain" description="RSE1/DDB1/CPSF1 first beta-propeller" evidence="5">
    <location>
        <begin position="30"/>
        <end position="411"/>
    </location>
</feature>
<feature type="compositionally biased region" description="Basic and acidic residues" evidence="3">
    <location>
        <begin position="715"/>
        <end position="738"/>
    </location>
</feature>
<dbReference type="GO" id="GO:0005634">
    <property type="term" value="C:nucleus"/>
    <property type="evidence" value="ECO:0007669"/>
    <property type="project" value="UniProtKB-SubCell"/>
</dbReference>
<proteinExistence type="predicted"/>
<name>E4XCR3_OIKDI</name>
<protein>
    <recommendedName>
        <fullName evidence="9">Cleavage and polyadenylation specificity factor subunit 1</fullName>
    </recommendedName>
</protein>
<dbReference type="Pfam" id="PF23726">
    <property type="entry name" value="Beta-prop_RSE1_2nd"/>
    <property type="match status" value="1"/>
</dbReference>
<evidence type="ECO:0000256" key="1">
    <source>
        <dbReference type="ARBA" id="ARBA00004123"/>
    </source>
</evidence>
<accession>E4XCR3</accession>
<evidence type="ECO:0000259" key="6">
    <source>
        <dbReference type="Pfam" id="PF23726"/>
    </source>
</evidence>
<feature type="domain" description="RSE1/DDB1/CPSF1 C-terminal" evidence="4">
    <location>
        <begin position="1082"/>
        <end position="1415"/>
    </location>
</feature>
<evidence type="ECO:0000259" key="4">
    <source>
        <dbReference type="Pfam" id="PF03178"/>
    </source>
</evidence>
<evidence type="ECO:0008006" key="9">
    <source>
        <dbReference type="Google" id="ProtNLM"/>
    </source>
</evidence>
<dbReference type="Proteomes" id="UP000001307">
    <property type="component" value="Unassembled WGS sequence"/>
</dbReference>
<dbReference type="Pfam" id="PF10433">
    <property type="entry name" value="Beta-prop_RSE1_1st"/>
    <property type="match status" value="1"/>
</dbReference>
<evidence type="ECO:0000256" key="2">
    <source>
        <dbReference type="ARBA" id="ARBA00023242"/>
    </source>
</evidence>
<evidence type="ECO:0000256" key="3">
    <source>
        <dbReference type="SAM" id="MobiDB-lite"/>
    </source>
</evidence>
<dbReference type="InterPro" id="IPR058543">
    <property type="entry name" value="Beta-prop_RSE1/DDB1/CPSF1_2nd"/>
</dbReference>
<dbReference type="Gene3D" id="2.130.10.10">
    <property type="entry name" value="YVTN repeat-like/Quinoprotein amine dehydrogenase"/>
    <property type="match status" value="2"/>
</dbReference>
<gene>
    <name evidence="7" type="ORF">GSOID_T00007943001</name>
</gene>
<evidence type="ECO:0000313" key="7">
    <source>
        <dbReference type="EMBL" id="CBY09388.1"/>
    </source>
</evidence>
<dbReference type="PANTHER" id="PTHR10644">
    <property type="entry name" value="DNA REPAIR/RNA PROCESSING CPSF FAMILY"/>
    <property type="match status" value="1"/>
</dbReference>
<dbReference type="GO" id="GO:0003676">
    <property type="term" value="F:nucleic acid binding"/>
    <property type="evidence" value="ECO:0007669"/>
    <property type="project" value="InterPro"/>
</dbReference>
<keyword evidence="8" id="KW-1185">Reference proteome</keyword>
<reference evidence="7 8" key="1">
    <citation type="journal article" date="2010" name="Science">
        <title>Plasticity of animal genome architecture unmasked by rapid evolution of a pelagic tunicate.</title>
        <authorList>
            <person name="Denoeud F."/>
            <person name="Henriet S."/>
            <person name="Mungpakdee S."/>
            <person name="Aury J.M."/>
            <person name="Da Silva C."/>
            <person name="Brinkmann H."/>
            <person name="Mikhaleva J."/>
            <person name="Olsen L.C."/>
            <person name="Jubin C."/>
            <person name="Canestro C."/>
            <person name="Bouquet J.M."/>
            <person name="Danks G."/>
            <person name="Poulain J."/>
            <person name="Campsteijn C."/>
            <person name="Adamski M."/>
            <person name="Cross I."/>
            <person name="Yadetie F."/>
            <person name="Muffato M."/>
            <person name="Louis A."/>
            <person name="Butcher S."/>
            <person name="Tsagkogeorga G."/>
            <person name="Konrad A."/>
            <person name="Singh S."/>
            <person name="Jensen M.F."/>
            <person name="Cong E.H."/>
            <person name="Eikeseth-Otteraa H."/>
            <person name="Noel B."/>
            <person name="Anthouard V."/>
            <person name="Porcel B.M."/>
            <person name="Kachouri-Lafond R."/>
            <person name="Nishino A."/>
            <person name="Ugolini M."/>
            <person name="Chourrout P."/>
            <person name="Nishida H."/>
            <person name="Aasland R."/>
            <person name="Huzurbazar S."/>
            <person name="Westhof E."/>
            <person name="Delsuc F."/>
            <person name="Lehrach H."/>
            <person name="Reinhardt R."/>
            <person name="Weissenbach J."/>
            <person name="Roy S.W."/>
            <person name="Artiguenave F."/>
            <person name="Postlethwait J.H."/>
            <person name="Manak J.R."/>
            <person name="Thompson E.M."/>
            <person name="Jaillon O."/>
            <person name="Du Pasquier L."/>
            <person name="Boudinot P."/>
            <person name="Liberles D.A."/>
            <person name="Volff J.N."/>
            <person name="Philippe H."/>
            <person name="Lenhard B."/>
            <person name="Roest Crollius H."/>
            <person name="Wincker P."/>
            <person name="Chourrout D."/>
        </authorList>
    </citation>
    <scope>NUCLEOTIDE SEQUENCE [LARGE SCALE GENOMIC DNA]</scope>
</reference>
<dbReference type="InterPro" id="IPR004871">
    <property type="entry name" value="RSE1/DDB1/CPSF1_C"/>
</dbReference>
<dbReference type="InParanoid" id="E4XCR3"/>
<comment type="subcellular location">
    <subcellularLocation>
        <location evidence="1">Nucleus</location>
    </subcellularLocation>
</comment>
<evidence type="ECO:0000259" key="5">
    <source>
        <dbReference type="Pfam" id="PF10433"/>
    </source>
</evidence>
<feature type="region of interest" description="Disordered" evidence="3">
    <location>
        <begin position="416"/>
        <end position="438"/>
    </location>
</feature>
<feature type="region of interest" description="Disordered" evidence="3">
    <location>
        <begin position="713"/>
        <end position="753"/>
    </location>
</feature>
<keyword evidence="2" id="KW-0539">Nucleus</keyword>